<evidence type="ECO:0000313" key="12">
    <source>
        <dbReference type="Proteomes" id="UP000694546"/>
    </source>
</evidence>
<gene>
    <name evidence="11" type="primary">CAPN11</name>
</gene>
<dbReference type="GeneTree" id="ENSGT00940000158672"/>
<dbReference type="GO" id="GO:0005737">
    <property type="term" value="C:cytoplasm"/>
    <property type="evidence" value="ECO:0007669"/>
    <property type="project" value="TreeGrafter"/>
</dbReference>
<dbReference type="PANTHER" id="PTHR10183">
    <property type="entry name" value="CALPAIN"/>
    <property type="match status" value="1"/>
</dbReference>
<dbReference type="InterPro" id="IPR038765">
    <property type="entry name" value="Papain-like_cys_pep_sf"/>
</dbReference>
<dbReference type="AlphaFoldDB" id="A0A8C5BD26"/>
<dbReference type="InterPro" id="IPR022684">
    <property type="entry name" value="Calpain_cysteine_protease"/>
</dbReference>
<dbReference type="PROSITE" id="PS00139">
    <property type="entry name" value="THIOL_PROTEASE_CYS"/>
    <property type="match status" value="1"/>
</dbReference>
<dbReference type="CDD" id="cd00044">
    <property type="entry name" value="CysPc"/>
    <property type="match status" value="1"/>
</dbReference>
<evidence type="ECO:0000256" key="8">
    <source>
        <dbReference type="PIRSR" id="PIRSR622684-1"/>
    </source>
</evidence>
<feature type="active site" evidence="8 9">
    <location>
        <position position="108"/>
    </location>
</feature>
<comment type="similarity">
    <text evidence="1">Belongs to the peptidase C2 family.</text>
</comment>
<name>A0A8C5BD26_GADMO</name>
<dbReference type="InterPro" id="IPR036213">
    <property type="entry name" value="Calpain_III_sf"/>
</dbReference>
<evidence type="ECO:0000313" key="11">
    <source>
        <dbReference type="Ensembl" id="ENSGMOP00000042468.1"/>
    </source>
</evidence>
<dbReference type="PANTHER" id="PTHR10183:SF322">
    <property type="entry name" value="CALPAIN-11"/>
    <property type="match status" value="1"/>
</dbReference>
<dbReference type="FunFam" id="3.90.70.10:FF:000001">
    <property type="entry name" value="Calpain-1 catalytic subunit"/>
    <property type="match status" value="1"/>
</dbReference>
<dbReference type="Pfam" id="PF01067">
    <property type="entry name" value="Calpain_III"/>
    <property type="match status" value="1"/>
</dbReference>
<keyword evidence="2 9" id="KW-0645">Protease</keyword>
<feature type="active site" evidence="8 9">
    <location>
        <position position="289"/>
    </location>
</feature>
<evidence type="ECO:0000256" key="7">
    <source>
        <dbReference type="ARBA" id="ARBA00022837"/>
    </source>
</evidence>
<evidence type="ECO:0000256" key="9">
    <source>
        <dbReference type="PROSITE-ProRule" id="PRU00239"/>
    </source>
</evidence>
<keyword evidence="7" id="KW-0106">Calcium</keyword>
<dbReference type="SMART" id="SM00720">
    <property type="entry name" value="calpain_III"/>
    <property type="match status" value="1"/>
</dbReference>
<dbReference type="InterPro" id="IPR011992">
    <property type="entry name" value="EF-hand-dom_pair"/>
</dbReference>
<evidence type="ECO:0000259" key="10">
    <source>
        <dbReference type="PROSITE" id="PS50203"/>
    </source>
</evidence>
<dbReference type="CDD" id="cd00214">
    <property type="entry name" value="Calpain_III"/>
    <property type="match status" value="1"/>
</dbReference>
<evidence type="ECO:0000256" key="3">
    <source>
        <dbReference type="ARBA" id="ARBA00022723"/>
    </source>
</evidence>
<keyword evidence="5 9" id="KW-0378">Hydrolase</keyword>
<keyword evidence="3" id="KW-0479">Metal-binding</keyword>
<keyword evidence="6 9" id="KW-0788">Thiol protease</keyword>
<evidence type="ECO:0000256" key="6">
    <source>
        <dbReference type="ARBA" id="ARBA00022807"/>
    </source>
</evidence>
<dbReference type="Proteomes" id="UP000694546">
    <property type="component" value="Chromosome 15"/>
</dbReference>
<dbReference type="SUPFAM" id="SSF49758">
    <property type="entry name" value="Calpain large subunit, middle domain (domain III)"/>
    <property type="match status" value="1"/>
</dbReference>
<dbReference type="Ensembl" id="ENSGMOT00000045134.1">
    <property type="protein sequence ID" value="ENSGMOP00000042468.1"/>
    <property type="gene ID" value="ENSGMOG00000016985.2"/>
</dbReference>
<dbReference type="Gene3D" id="3.90.70.10">
    <property type="entry name" value="Cysteine proteinases"/>
    <property type="match status" value="1"/>
</dbReference>
<reference evidence="11" key="1">
    <citation type="submission" date="2025-08" db="UniProtKB">
        <authorList>
            <consortium name="Ensembl"/>
        </authorList>
    </citation>
    <scope>IDENTIFICATION</scope>
</reference>
<dbReference type="InterPro" id="IPR022683">
    <property type="entry name" value="Calpain_III"/>
</dbReference>
<keyword evidence="4" id="KW-0677">Repeat</keyword>
<dbReference type="SUPFAM" id="SSF47473">
    <property type="entry name" value="EF-hand"/>
    <property type="match status" value="1"/>
</dbReference>
<feature type="active site" evidence="8 9">
    <location>
        <position position="265"/>
    </location>
</feature>
<dbReference type="Pfam" id="PF00648">
    <property type="entry name" value="Peptidase_C2"/>
    <property type="match status" value="1"/>
</dbReference>
<dbReference type="PROSITE" id="PS50203">
    <property type="entry name" value="CALPAIN_CAT"/>
    <property type="match status" value="1"/>
</dbReference>
<feature type="domain" description="Calpain catalytic" evidence="10">
    <location>
        <begin position="48"/>
        <end position="347"/>
    </location>
</feature>
<evidence type="ECO:0000256" key="1">
    <source>
        <dbReference type="ARBA" id="ARBA00007623"/>
    </source>
</evidence>
<dbReference type="InterPro" id="IPR001300">
    <property type="entry name" value="Peptidase_C2_calpain_cat"/>
</dbReference>
<dbReference type="InterPro" id="IPR022682">
    <property type="entry name" value="Calpain_domain_III"/>
</dbReference>
<evidence type="ECO:0000256" key="5">
    <source>
        <dbReference type="ARBA" id="ARBA00022801"/>
    </source>
</evidence>
<keyword evidence="12" id="KW-1185">Reference proteome</keyword>
<dbReference type="GO" id="GO:0004198">
    <property type="term" value="F:calcium-dependent cysteine-type endopeptidase activity"/>
    <property type="evidence" value="ECO:0007669"/>
    <property type="project" value="InterPro"/>
</dbReference>
<proteinExistence type="inferred from homology"/>
<dbReference type="GO" id="GO:0006508">
    <property type="term" value="P:proteolysis"/>
    <property type="evidence" value="ECO:0007669"/>
    <property type="project" value="UniProtKB-KW"/>
</dbReference>
<evidence type="ECO:0000256" key="4">
    <source>
        <dbReference type="ARBA" id="ARBA00022737"/>
    </source>
</evidence>
<accession>A0A8C5BD26</accession>
<dbReference type="InterPro" id="IPR000169">
    <property type="entry name" value="Pept_cys_AS"/>
</dbReference>
<dbReference type="Gene3D" id="2.60.120.380">
    <property type="match status" value="1"/>
</dbReference>
<dbReference type="PRINTS" id="PR00704">
    <property type="entry name" value="CALPAIN"/>
</dbReference>
<dbReference type="InterPro" id="IPR033883">
    <property type="entry name" value="C2_III"/>
</dbReference>
<evidence type="ECO:0000256" key="2">
    <source>
        <dbReference type="ARBA" id="ARBA00022670"/>
    </source>
</evidence>
<sequence>MHHATGISASIYENRLRAEGMGSKEQAVSFSNQDYEALKQECLEGGFLFEDPCFPAEPPSLGFKELAPYSAKTRDVEWLRPTELTDSPQFIVGGATRTDICQGALGDCWLLAAIASLTLNETLLHRVVPHGQSFQDDYAGIFHFQFWQFGEWTDVVIDDRLPVKDGEIMFVHSAEGNEFWSALMEKAYAKLNGSYEALSGGSTTEGFEDFTGGVSEMYELRKAPKDLYRIISKALERGSLLGCSIDITSTLDMEAVTFKKLVKGHAYSLTGLKQVDYRGRMERLIRVRNPWGQVEWTGAWSDSSPEWDEIDPSEREDLHCQMEDGEFWMSFNEFLRQFSRLEICNLTADALSDEGLSHWNTIKFHGSWRRGSSAGGCRNCPNTFWINPQYKITLLEEDDDPEDDEVACSFLVALMQKDRRRHRRQGQDMHTIGFAIYEVCREYTGCQNVHLKKQFFLTKSSCARSETFINLREVSTRLRLPPGEYLIVPSTFEANQEADFVLRVFTEKQSETDDISEDDIDDSFKSMFAQLAGEDMEISVHELRTILNRVVSRHQDLQTDGFSLVSCRTMVNLMDKDGSARLGMVEFQILWNKIRKWLGMYSRNNPRKLTFYYFCLGFTLNNKLNTVLVARYADNDMIDFDNFICCLVKLEAMFKTFLYTNPTFPLFNFQWLYLTMCG</sequence>
<dbReference type="SUPFAM" id="SSF54001">
    <property type="entry name" value="Cysteine proteinases"/>
    <property type="match status" value="1"/>
</dbReference>
<protein>
    <submittedName>
        <fullName evidence="11">Calpain 11</fullName>
    </submittedName>
</protein>
<dbReference type="FunFam" id="2.60.120.380:FF:000001">
    <property type="entry name" value="Calpain-1 catalytic subunit"/>
    <property type="match status" value="1"/>
</dbReference>
<organism evidence="11 12">
    <name type="scientific">Gadus morhua</name>
    <name type="common">Atlantic cod</name>
    <dbReference type="NCBI Taxonomy" id="8049"/>
    <lineage>
        <taxon>Eukaryota</taxon>
        <taxon>Metazoa</taxon>
        <taxon>Chordata</taxon>
        <taxon>Craniata</taxon>
        <taxon>Vertebrata</taxon>
        <taxon>Euteleostomi</taxon>
        <taxon>Actinopterygii</taxon>
        <taxon>Neopterygii</taxon>
        <taxon>Teleostei</taxon>
        <taxon>Neoteleostei</taxon>
        <taxon>Acanthomorphata</taxon>
        <taxon>Zeiogadaria</taxon>
        <taxon>Gadariae</taxon>
        <taxon>Gadiformes</taxon>
        <taxon>Gadoidei</taxon>
        <taxon>Gadidae</taxon>
        <taxon>Gadus</taxon>
    </lineage>
</organism>
<dbReference type="Gene3D" id="1.10.238.10">
    <property type="entry name" value="EF-hand"/>
    <property type="match status" value="1"/>
</dbReference>
<reference evidence="11" key="2">
    <citation type="submission" date="2025-09" db="UniProtKB">
        <authorList>
            <consortium name="Ensembl"/>
        </authorList>
    </citation>
    <scope>IDENTIFICATION</scope>
</reference>
<dbReference type="SMART" id="SM00230">
    <property type="entry name" value="CysPc"/>
    <property type="match status" value="1"/>
</dbReference>
<dbReference type="GO" id="GO:0046872">
    <property type="term" value="F:metal ion binding"/>
    <property type="evidence" value="ECO:0007669"/>
    <property type="project" value="UniProtKB-KW"/>
</dbReference>